<dbReference type="InterPro" id="IPR005771">
    <property type="entry name" value="GalU_uridylyltTrfase_bac/arc"/>
</dbReference>
<dbReference type="InterPro" id="IPR029044">
    <property type="entry name" value="Nucleotide-diphossugar_trans"/>
</dbReference>
<evidence type="ECO:0000256" key="2">
    <source>
        <dbReference type="ARBA" id="ARBA00012415"/>
    </source>
</evidence>
<dbReference type="Gene3D" id="3.90.550.10">
    <property type="entry name" value="Spore Coat Polysaccharide Biosynthesis Protein SpsA, Chain A"/>
    <property type="match status" value="1"/>
</dbReference>
<reference evidence="7" key="1">
    <citation type="submission" date="2018-05" db="EMBL/GenBank/DDBJ databases">
        <authorList>
            <person name="Lanie J.A."/>
            <person name="Ng W.-L."/>
            <person name="Kazmierczak K.M."/>
            <person name="Andrzejewski T.M."/>
            <person name="Davidsen T.M."/>
            <person name="Wayne K.J."/>
            <person name="Tettelin H."/>
            <person name="Glass J.I."/>
            <person name="Rusch D."/>
            <person name="Podicherti R."/>
            <person name="Tsui H.-C.T."/>
            <person name="Winkler M.E."/>
        </authorList>
    </citation>
    <scope>NUCLEOTIDE SEQUENCE</scope>
</reference>
<evidence type="ECO:0000256" key="3">
    <source>
        <dbReference type="ARBA" id="ARBA00022679"/>
    </source>
</evidence>
<keyword evidence="3" id="KW-0808">Transferase</keyword>
<organism evidence="7">
    <name type="scientific">marine metagenome</name>
    <dbReference type="NCBI Taxonomy" id="408172"/>
    <lineage>
        <taxon>unclassified sequences</taxon>
        <taxon>metagenomes</taxon>
        <taxon>ecological metagenomes</taxon>
    </lineage>
</organism>
<proteinExistence type="inferred from homology"/>
<dbReference type="AlphaFoldDB" id="A0A382T9K4"/>
<evidence type="ECO:0000313" key="7">
    <source>
        <dbReference type="EMBL" id="SVD18157.1"/>
    </source>
</evidence>
<evidence type="ECO:0000256" key="5">
    <source>
        <dbReference type="ARBA" id="ARBA00048128"/>
    </source>
</evidence>
<dbReference type="GO" id="GO:0003983">
    <property type="term" value="F:UTP:glucose-1-phosphate uridylyltransferase activity"/>
    <property type="evidence" value="ECO:0007669"/>
    <property type="project" value="UniProtKB-EC"/>
</dbReference>
<comment type="similarity">
    <text evidence="1">Belongs to the UDPGP type 2 family.</text>
</comment>
<gene>
    <name evidence="7" type="ORF">METZ01_LOCUS371011</name>
</gene>
<dbReference type="SUPFAM" id="SSF53448">
    <property type="entry name" value="Nucleotide-diphospho-sugar transferases"/>
    <property type="match status" value="1"/>
</dbReference>
<dbReference type="EMBL" id="UINC01134548">
    <property type="protein sequence ID" value="SVD18157.1"/>
    <property type="molecule type" value="Genomic_DNA"/>
</dbReference>
<dbReference type="PANTHER" id="PTHR43197">
    <property type="entry name" value="UTP--GLUCOSE-1-PHOSPHATE URIDYLYLTRANSFERASE"/>
    <property type="match status" value="1"/>
</dbReference>
<evidence type="ECO:0000256" key="1">
    <source>
        <dbReference type="ARBA" id="ARBA00006890"/>
    </source>
</evidence>
<dbReference type="InterPro" id="IPR005835">
    <property type="entry name" value="NTP_transferase_dom"/>
</dbReference>
<dbReference type="PANTHER" id="PTHR43197:SF1">
    <property type="entry name" value="UTP--GLUCOSE-1-PHOSPHATE URIDYLYLTRANSFERASE"/>
    <property type="match status" value="1"/>
</dbReference>
<name>A0A382T9K4_9ZZZZ</name>
<protein>
    <recommendedName>
        <fullName evidence="2">UTP--glucose-1-phosphate uridylyltransferase</fullName>
        <ecNumber evidence="2">2.7.7.9</ecNumber>
    </recommendedName>
</protein>
<accession>A0A382T9K4</accession>
<dbReference type="Pfam" id="PF00483">
    <property type="entry name" value="NTP_transferase"/>
    <property type="match status" value="1"/>
</dbReference>
<dbReference type="EC" id="2.7.7.9" evidence="2"/>
<comment type="catalytic activity">
    <reaction evidence="5">
        <text>alpha-D-glucose 1-phosphate + UTP + H(+) = UDP-alpha-D-glucose + diphosphate</text>
        <dbReference type="Rhea" id="RHEA:19889"/>
        <dbReference type="ChEBI" id="CHEBI:15378"/>
        <dbReference type="ChEBI" id="CHEBI:33019"/>
        <dbReference type="ChEBI" id="CHEBI:46398"/>
        <dbReference type="ChEBI" id="CHEBI:58601"/>
        <dbReference type="ChEBI" id="CHEBI:58885"/>
        <dbReference type="EC" id="2.7.7.9"/>
    </reaction>
</comment>
<sequence length="274" mass="31966">RLLTATKASPKTLLPLYYRSFDRNKEPLLRPLIEIIFENLYDNGFRKFCFIVGTKNKKSILNHMVPDQEYIKLLKKRNNQFDKRFVNALQKLYRKFEKCEIKWISQNSPMGFGHALLASKKFVGTKPFLLHTGDAYFPDYSFLNDFIKSSQYDKKVTTTLLLQYKKSLKGFGIAQTKKMVPLDIVFHVAEKPKKPQSNLAILPIYILKPDIFEALEKTGLGHNNELQVTDAISTLMAWNHKVTAYNFRNNKWFDIGTTREYFHALNHSFKIATK</sequence>
<evidence type="ECO:0000259" key="6">
    <source>
        <dbReference type="Pfam" id="PF00483"/>
    </source>
</evidence>
<feature type="domain" description="Nucleotidyl transferase" evidence="6">
    <location>
        <begin position="30"/>
        <end position="266"/>
    </location>
</feature>
<feature type="non-terminal residue" evidence="7">
    <location>
        <position position="1"/>
    </location>
</feature>
<evidence type="ECO:0000256" key="4">
    <source>
        <dbReference type="ARBA" id="ARBA00022695"/>
    </source>
</evidence>
<keyword evidence="4" id="KW-0548">Nucleotidyltransferase</keyword>
<dbReference type="GO" id="GO:0006011">
    <property type="term" value="P:UDP-alpha-D-glucose metabolic process"/>
    <property type="evidence" value="ECO:0007669"/>
    <property type="project" value="InterPro"/>
</dbReference>